<keyword evidence="15" id="KW-0547">Nucleotide-binding</keyword>
<evidence type="ECO:0000256" key="15">
    <source>
        <dbReference type="PIRSR" id="PIRSR006621-2"/>
    </source>
</evidence>
<keyword evidence="9 12" id="KW-0560">Oxidoreductase</keyword>
<dbReference type="InterPro" id="IPR004652">
    <property type="entry name" value="DusB-like"/>
</dbReference>
<feature type="active site" description="Proton donor" evidence="12 14">
    <location>
        <position position="100"/>
    </location>
</feature>
<dbReference type="SUPFAM" id="SSF51395">
    <property type="entry name" value="FMN-linked oxidoreductases"/>
    <property type="match status" value="1"/>
</dbReference>
<dbReference type="PIRSF" id="PIRSF006621">
    <property type="entry name" value="Dus"/>
    <property type="match status" value="1"/>
</dbReference>
<keyword evidence="4 12" id="KW-0285">Flavoprotein</keyword>
<evidence type="ECO:0000256" key="4">
    <source>
        <dbReference type="ARBA" id="ARBA00022630"/>
    </source>
</evidence>
<dbReference type="InterPro" id="IPR035587">
    <property type="entry name" value="DUS-like_FMN-bd"/>
</dbReference>
<evidence type="ECO:0000256" key="6">
    <source>
        <dbReference type="ARBA" id="ARBA00022694"/>
    </source>
</evidence>
<comment type="catalytic activity">
    <reaction evidence="11 12">
        <text>a 5,6-dihydrouridine in tRNA + NAD(+) = a uridine in tRNA + NADH + H(+)</text>
        <dbReference type="Rhea" id="RHEA:54452"/>
        <dbReference type="Rhea" id="RHEA-COMP:13339"/>
        <dbReference type="Rhea" id="RHEA-COMP:13887"/>
        <dbReference type="ChEBI" id="CHEBI:15378"/>
        <dbReference type="ChEBI" id="CHEBI:57540"/>
        <dbReference type="ChEBI" id="CHEBI:57945"/>
        <dbReference type="ChEBI" id="CHEBI:65315"/>
        <dbReference type="ChEBI" id="CHEBI:74443"/>
    </reaction>
</comment>
<evidence type="ECO:0000259" key="16">
    <source>
        <dbReference type="Pfam" id="PF01207"/>
    </source>
</evidence>
<evidence type="ECO:0000256" key="8">
    <source>
        <dbReference type="ARBA" id="ARBA00022884"/>
    </source>
</evidence>
<dbReference type="EMBL" id="FUKI01000137">
    <property type="protein sequence ID" value="SJM94890.1"/>
    <property type="molecule type" value="Genomic_DNA"/>
</dbReference>
<dbReference type="GO" id="GO:0000049">
    <property type="term" value="F:tRNA binding"/>
    <property type="evidence" value="ECO:0007669"/>
    <property type="project" value="UniProtKB-UniRule"/>
</dbReference>
<dbReference type="InterPro" id="IPR018517">
    <property type="entry name" value="tRNA_hU_synthase_CS"/>
</dbReference>
<evidence type="ECO:0000256" key="14">
    <source>
        <dbReference type="PIRSR" id="PIRSR006621-1"/>
    </source>
</evidence>
<dbReference type="GO" id="GO:0017150">
    <property type="term" value="F:tRNA dihydrouridine synthase activity"/>
    <property type="evidence" value="ECO:0007669"/>
    <property type="project" value="UniProtKB-UniRule"/>
</dbReference>
<feature type="binding site" evidence="15">
    <location>
        <position position="169"/>
    </location>
    <ligand>
        <name>FMN</name>
        <dbReference type="ChEBI" id="CHEBI:58210"/>
    </ligand>
</feature>
<comment type="cofactor">
    <cofactor evidence="1 12 13 15">
        <name>FMN</name>
        <dbReference type="ChEBI" id="CHEBI:58210"/>
    </cofactor>
</comment>
<dbReference type="PANTHER" id="PTHR45846:SF1">
    <property type="entry name" value="TRNA-DIHYDROURIDINE(47) SYNTHASE [NAD(P)(+)]-LIKE"/>
    <property type="match status" value="1"/>
</dbReference>
<dbReference type="InterPro" id="IPR024036">
    <property type="entry name" value="tRNA-dHydroUridine_Synthase_C"/>
</dbReference>
<dbReference type="Proteomes" id="UP000195667">
    <property type="component" value="Unassembled WGS sequence"/>
</dbReference>
<dbReference type="Gene3D" id="1.10.1200.80">
    <property type="entry name" value="Putative flavin oxidoreducatase, domain 2"/>
    <property type="match status" value="1"/>
</dbReference>
<evidence type="ECO:0000256" key="1">
    <source>
        <dbReference type="ARBA" id="ARBA00001917"/>
    </source>
</evidence>
<keyword evidence="3 12" id="KW-0820">tRNA-binding</keyword>
<reference evidence="18" key="1">
    <citation type="submission" date="2017-02" db="EMBL/GenBank/DDBJ databases">
        <authorList>
            <person name="Daims H."/>
        </authorList>
    </citation>
    <scope>NUCLEOTIDE SEQUENCE [LARGE SCALE GENOMIC DNA]</scope>
</reference>
<dbReference type="InterPro" id="IPR001269">
    <property type="entry name" value="DUS_fam"/>
</dbReference>
<dbReference type="AlphaFoldDB" id="A0A1R4HG93"/>
<dbReference type="EC" id="1.3.1.-" evidence="12"/>
<dbReference type="RefSeq" id="WP_087144530.1">
    <property type="nucleotide sequence ID" value="NZ_FUKI01000137.1"/>
</dbReference>
<evidence type="ECO:0000256" key="9">
    <source>
        <dbReference type="ARBA" id="ARBA00023002"/>
    </source>
</evidence>
<evidence type="ECO:0000256" key="13">
    <source>
        <dbReference type="PIRNR" id="PIRNR006621"/>
    </source>
</evidence>
<feature type="binding site" evidence="12 15">
    <location>
        <position position="139"/>
    </location>
    <ligand>
        <name>FMN</name>
        <dbReference type="ChEBI" id="CHEBI:58210"/>
    </ligand>
</feature>
<comment type="similarity">
    <text evidence="13">Belongs to the dus family.</text>
</comment>
<keyword evidence="7 12" id="KW-0521">NADP</keyword>
<evidence type="ECO:0000313" key="18">
    <source>
        <dbReference type="Proteomes" id="UP000195667"/>
    </source>
</evidence>
<dbReference type="InterPro" id="IPR032887">
    <property type="entry name" value="DusB"/>
</dbReference>
<evidence type="ECO:0000256" key="12">
    <source>
        <dbReference type="HAMAP-Rule" id="MF_02042"/>
    </source>
</evidence>
<dbReference type="PROSITE" id="PS01136">
    <property type="entry name" value="UPF0034"/>
    <property type="match status" value="1"/>
</dbReference>
<accession>A0A1R4HG93</accession>
<evidence type="ECO:0000256" key="10">
    <source>
        <dbReference type="ARBA" id="ARBA00048205"/>
    </source>
</evidence>
<dbReference type="PANTHER" id="PTHR45846">
    <property type="entry name" value="TRNA-DIHYDROURIDINE(47) SYNTHASE [NAD(P)(+)]-LIKE"/>
    <property type="match status" value="1"/>
</dbReference>
<dbReference type="OrthoDB" id="9764501at2"/>
<protein>
    <recommendedName>
        <fullName evidence="12">tRNA-dihydrouridine synthase B</fullName>
        <ecNumber evidence="12">1.3.1.-</ecNumber>
    </recommendedName>
</protein>
<feature type="domain" description="DUS-like FMN-binding" evidence="16">
    <location>
        <begin position="14"/>
        <end position="315"/>
    </location>
</feature>
<feature type="binding site" evidence="12 15">
    <location>
        <position position="70"/>
    </location>
    <ligand>
        <name>FMN</name>
        <dbReference type="ChEBI" id="CHEBI:58210"/>
    </ligand>
</feature>
<dbReference type="NCBIfam" id="TIGR00737">
    <property type="entry name" value="nifR3_yhdG"/>
    <property type="match status" value="1"/>
</dbReference>
<comment type="similarity">
    <text evidence="12">Belongs to the Dus family. DusB subfamily.</text>
</comment>
<dbReference type="Pfam" id="PF01207">
    <property type="entry name" value="Dus"/>
    <property type="match status" value="1"/>
</dbReference>
<keyword evidence="8 12" id="KW-0694">RNA-binding</keyword>
<keyword evidence="6 12" id="KW-0819">tRNA processing</keyword>
<proteinExistence type="inferred from homology"/>
<evidence type="ECO:0000256" key="2">
    <source>
        <dbReference type="ARBA" id="ARBA00002790"/>
    </source>
</evidence>
<feature type="binding site" evidence="12 15">
    <location>
        <begin position="16"/>
        <end position="18"/>
    </location>
    <ligand>
        <name>FMN</name>
        <dbReference type="ChEBI" id="CHEBI:58210"/>
    </ligand>
</feature>
<evidence type="ECO:0000313" key="17">
    <source>
        <dbReference type="EMBL" id="SJM94890.1"/>
    </source>
</evidence>
<keyword evidence="5 12" id="KW-0288">FMN</keyword>
<dbReference type="GO" id="GO:0050660">
    <property type="term" value="F:flavin adenine dinucleotide binding"/>
    <property type="evidence" value="ECO:0007669"/>
    <property type="project" value="InterPro"/>
</dbReference>
<evidence type="ECO:0000256" key="5">
    <source>
        <dbReference type="ARBA" id="ARBA00022643"/>
    </source>
</evidence>
<evidence type="ECO:0000256" key="3">
    <source>
        <dbReference type="ARBA" id="ARBA00022555"/>
    </source>
</evidence>
<dbReference type="InterPro" id="IPR013785">
    <property type="entry name" value="Aldolase_TIM"/>
</dbReference>
<evidence type="ECO:0000256" key="7">
    <source>
        <dbReference type="ARBA" id="ARBA00022857"/>
    </source>
</evidence>
<comment type="catalytic activity">
    <reaction evidence="10 12">
        <text>a 5,6-dihydrouridine in tRNA + NADP(+) = a uridine in tRNA + NADPH + H(+)</text>
        <dbReference type="Rhea" id="RHEA:23624"/>
        <dbReference type="Rhea" id="RHEA-COMP:13339"/>
        <dbReference type="Rhea" id="RHEA-COMP:13887"/>
        <dbReference type="ChEBI" id="CHEBI:15378"/>
        <dbReference type="ChEBI" id="CHEBI:57783"/>
        <dbReference type="ChEBI" id="CHEBI:58349"/>
        <dbReference type="ChEBI" id="CHEBI:65315"/>
        <dbReference type="ChEBI" id="CHEBI:74443"/>
    </reaction>
</comment>
<comment type="function">
    <text evidence="2 12 13">Catalyzes the synthesis of 5,6-dihydrouridine (D), a modified base found in the D-loop of most tRNAs, via the reduction of the C5-C6 double bond in target uridines.</text>
</comment>
<keyword evidence="18" id="KW-1185">Reference proteome</keyword>
<dbReference type="GO" id="GO:0010181">
    <property type="term" value="F:FMN binding"/>
    <property type="evidence" value="ECO:0007669"/>
    <property type="project" value="UniProtKB-UniRule"/>
</dbReference>
<organism evidence="17 18">
    <name type="scientific">Crenothrix polyspora</name>
    <dbReference type="NCBI Taxonomy" id="360316"/>
    <lineage>
        <taxon>Bacteria</taxon>
        <taxon>Pseudomonadati</taxon>
        <taxon>Pseudomonadota</taxon>
        <taxon>Gammaproteobacteria</taxon>
        <taxon>Methylococcales</taxon>
        <taxon>Crenotrichaceae</taxon>
        <taxon>Crenothrix</taxon>
    </lineage>
</organism>
<dbReference type="Gene3D" id="3.20.20.70">
    <property type="entry name" value="Aldolase class I"/>
    <property type="match status" value="1"/>
</dbReference>
<feature type="binding site" evidence="12">
    <location>
        <begin position="200"/>
        <end position="202"/>
    </location>
    <ligand>
        <name>FMN</name>
        <dbReference type="ChEBI" id="CHEBI:58210"/>
    </ligand>
</feature>
<dbReference type="HAMAP" id="MF_02042">
    <property type="entry name" value="DusB_subfam"/>
    <property type="match status" value="1"/>
</dbReference>
<gene>
    <name evidence="12 17" type="primary">dusB</name>
    <name evidence="17" type="ORF">CRENPOLYSF1_60029</name>
</gene>
<dbReference type="CDD" id="cd02801">
    <property type="entry name" value="DUS_like_FMN"/>
    <property type="match status" value="1"/>
</dbReference>
<sequence length="327" mass="35495">MHIGSYQLSNRLIVAPMAGISDRPFRAVCKQFGAGLAVSEMVASHPDLRRHEKTLLRANHNGETGLRSVQIVGTNPEQMADAARFNAQRGAHIIDINMGCPAKKVCAVAAGSALLRDEVLVQQILDAVVGAVDIPVTLKIRTGWDTHNRNAVNIAKIAKNAGVSALTIHGRTRACKFEGHAEYDTITAVKQAVNIPIIANGDIDSAEKAVQVLQETGADAIMIGRAAQGNPWLFAEINHFMRYGTALAKPSLTDIHHVLADHLEKLYSFYGAVMGVRIARKHIGWYFNRLDSISQSTKQSINQAQTPTQQSQLVAMVFNHLTSEIAA</sequence>
<name>A0A1R4HG93_9GAMM</name>
<evidence type="ECO:0000256" key="11">
    <source>
        <dbReference type="ARBA" id="ARBA00048802"/>
    </source>
</evidence>
<feature type="binding site" evidence="12 15">
    <location>
        <begin position="224"/>
        <end position="225"/>
    </location>
    <ligand>
        <name>FMN</name>
        <dbReference type="ChEBI" id="CHEBI:58210"/>
    </ligand>
</feature>